<reference evidence="1" key="1">
    <citation type="submission" date="2017-03" db="EMBL/GenBank/DDBJ databases">
        <title>The mitochondrial genome of the carnivorous plant Utricularia reniformis (Lentibulariaceae): structure, comparative analysis and evolutionary landmarks.</title>
        <authorList>
            <person name="Silva S.R."/>
            <person name="Alvarenga D.O."/>
            <person name="Michael T.P."/>
            <person name="Miranda V.F.O."/>
            <person name="Varani A.M."/>
        </authorList>
    </citation>
    <scope>NUCLEOTIDE SEQUENCE</scope>
</reference>
<sequence>MVCLFDGRLVSAVRFCSCEPPSAFAFGPVCSRCSVPFVPRPGSSVNFFLGHLCGHLEFVSFGWIWI</sequence>
<dbReference type="EMBL" id="KY774314">
    <property type="protein sequence ID" value="ART31197.1"/>
    <property type="molecule type" value="Genomic_DNA"/>
</dbReference>
<name>A0A1Y0B1D1_9LAMI</name>
<gene>
    <name evidence="1" type="ORF">AEK19_MT0974</name>
</gene>
<geneLocation type="mitochondrion" evidence="1"/>
<evidence type="ECO:0000313" key="1">
    <source>
        <dbReference type="EMBL" id="ART31197.1"/>
    </source>
</evidence>
<keyword evidence="1" id="KW-0496">Mitochondrion</keyword>
<proteinExistence type="predicted"/>
<dbReference type="AlphaFoldDB" id="A0A1Y0B1D1"/>
<protein>
    <submittedName>
        <fullName evidence="1">Uncharacterized protein</fullName>
    </submittedName>
</protein>
<accession>A0A1Y0B1D1</accession>
<organism evidence="1">
    <name type="scientific">Utricularia reniformis</name>
    <dbReference type="NCBI Taxonomy" id="192314"/>
    <lineage>
        <taxon>Eukaryota</taxon>
        <taxon>Viridiplantae</taxon>
        <taxon>Streptophyta</taxon>
        <taxon>Embryophyta</taxon>
        <taxon>Tracheophyta</taxon>
        <taxon>Spermatophyta</taxon>
        <taxon>Magnoliopsida</taxon>
        <taxon>eudicotyledons</taxon>
        <taxon>Gunneridae</taxon>
        <taxon>Pentapetalae</taxon>
        <taxon>asterids</taxon>
        <taxon>lamiids</taxon>
        <taxon>Lamiales</taxon>
        <taxon>Lentibulariaceae</taxon>
        <taxon>Utricularia</taxon>
    </lineage>
</organism>